<sequence length="68" mass="7547">MARAVLASLHLVMKQTALPPPFTTFVLSELTSNIECAVSASMPSQHRLFSSTEVSEKRDKSTVRERVK</sequence>
<name>A0A565BAH0_9BRAS</name>
<dbReference type="Proteomes" id="UP000489600">
    <property type="component" value="Unassembled WGS sequence"/>
</dbReference>
<gene>
    <name evidence="2" type="ORF">ANE_LOCUS9083</name>
</gene>
<evidence type="ECO:0000313" key="2">
    <source>
        <dbReference type="EMBL" id="VVA98638.1"/>
    </source>
</evidence>
<comment type="caution">
    <text evidence="2">The sequence shown here is derived from an EMBL/GenBank/DDBJ whole genome shotgun (WGS) entry which is preliminary data.</text>
</comment>
<evidence type="ECO:0000313" key="3">
    <source>
        <dbReference type="Proteomes" id="UP000489600"/>
    </source>
</evidence>
<reference evidence="2" key="1">
    <citation type="submission" date="2019-07" db="EMBL/GenBank/DDBJ databases">
        <authorList>
            <person name="Dittberner H."/>
        </authorList>
    </citation>
    <scope>NUCLEOTIDE SEQUENCE [LARGE SCALE GENOMIC DNA]</scope>
</reference>
<dbReference type="AlphaFoldDB" id="A0A565BAH0"/>
<proteinExistence type="predicted"/>
<protein>
    <submittedName>
        <fullName evidence="2">Uncharacterized protein</fullName>
    </submittedName>
</protein>
<feature type="compositionally biased region" description="Basic and acidic residues" evidence="1">
    <location>
        <begin position="54"/>
        <end position="68"/>
    </location>
</feature>
<keyword evidence="3" id="KW-1185">Reference proteome</keyword>
<dbReference type="EMBL" id="CABITT030000003">
    <property type="protein sequence ID" value="VVA98638.1"/>
    <property type="molecule type" value="Genomic_DNA"/>
</dbReference>
<feature type="region of interest" description="Disordered" evidence="1">
    <location>
        <begin position="48"/>
        <end position="68"/>
    </location>
</feature>
<accession>A0A565BAH0</accession>
<organism evidence="2 3">
    <name type="scientific">Arabis nemorensis</name>
    <dbReference type="NCBI Taxonomy" id="586526"/>
    <lineage>
        <taxon>Eukaryota</taxon>
        <taxon>Viridiplantae</taxon>
        <taxon>Streptophyta</taxon>
        <taxon>Embryophyta</taxon>
        <taxon>Tracheophyta</taxon>
        <taxon>Spermatophyta</taxon>
        <taxon>Magnoliopsida</taxon>
        <taxon>eudicotyledons</taxon>
        <taxon>Gunneridae</taxon>
        <taxon>Pentapetalae</taxon>
        <taxon>rosids</taxon>
        <taxon>malvids</taxon>
        <taxon>Brassicales</taxon>
        <taxon>Brassicaceae</taxon>
        <taxon>Arabideae</taxon>
        <taxon>Arabis</taxon>
    </lineage>
</organism>
<evidence type="ECO:0000256" key="1">
    <source>
        <dbReference type="SAM" id="MobiDB-lite"/>
    </source>
</evidence>